<feature type="region of interest" description="Disordered" evidence="5">
    <location>
        <begin position="1"/>
        <end position="133"/>
    </location>
</feature>
<feature type="compositionally biased region" description="Polar residues" evidence="5">
    <location>
        <begin position="40"/>
        <end position="49"/>
    </location>
</feature>
<protein>
    <recommendedName>
        <fullName evidence="4">Kinase</fullName>
        <ecNumber evidence="4">2.7.-.-</ecNumber>
    </recommendedName>
</protein>
<dbReference type="PANTHER" id="PTHR12400">
    <property type="entry name" value="INOSITOL POLYPHOSPHATE KINASE"/>
    <property type="match status" value="1"/>
</dbReference>
<feature type="compositionally biased region" description="Basic and acidic residues" evidence="5">
    <location>
        <begin position="162"/>
        <end position="174"/>
    </location>
</feature>
<feature type="compositionally biased region" description="Polar residues" evidence="5">
    <location>
        <begin position="876"/>
        <end position="896"/>
    </location>
</feature>
<evidence type="ECO:0000256" key="1">
    <source>
        <dbReference type="ARBA" id="ARBA00007374"/>
    </source>
</evidence>
<dbReference type="Gene3D" id="3.30.470.160">
    <property type="entry name" value="Inositol polyphosphate kinase"/>
    <property type="match status" value="1"/>
</dbReference>
<evidence type="ECO:0000256" key="5">
    <source>
        <dbReference type="SAM" id="MobiDB-lite"/>
    </source>
</evidence>
<feature type="compositionally biased region" description="Basic and acidic residues" evidence="5">
    <location>
        <begin position="286"/>
        <end position="305"/>
    </location>
</feature>
<keyword evidence="7" id="KW-1185">Reference proteome</keyword>
<feature type="compositionally biased region" description="Polar residues" evidence="5">
    <location>
        <begin position="100"/>
        <end position="124"/>
    </location>
</feature>
<evidence type="ECO:0000313" key="7">
    <source>
        <dbReference type="Proteomes" id="UP000824998"/>
    </source>
</evidence>
<feature type="compositionally biased region" description="Polar residues" evidence="5">
    <location>
        <begin position="714"/>
        <end position="736"/>
    </location>
</feature>
<evidence type="ECO:0000313" key="6">
    <source>
        <dbReference type="EMBL" id="KAG9229940.1"/>
    </source>
</evidence>
<dbReference type="GO" id="GO:0000824">
    <property type="term" value="F:inositol-1,4,5,6-tetrakisphosphate 3-kinase activity"/>
    <property type="evidence" value="ECO:0007669"/>
    <property type="project" value="TreeGrafter"/>
</dbReference>
<comment type="similarity">
    <text evidence="1 4">Belongs to the inositol phosphokinase (IPK) family.</text>
</comment>
<dbReference type="EC" id="2.7.-.-" evidence="4"/>
<dbReference type="Proteomes" id="UP000824998">
    <property type="component" value="Unassembled WGS sequence"/>
</dbReference>
<dbReference type="GO" id="GO:0008440">
    <property type="term" value="F:inositol-1,4,5-trisphosphate 3-kinase activity"/>
    <property type="evidence" value="ECO:0007669"/>
    <property type="project" value="TreeGrafter"/>
</dbReference>
<proteinExistence type="inferred from homology"/>
<feature type="compositionally biased region" description="Polar residues" evidence="5">
    <location>
        <begin position="306"/>
        <end position="316"/>
    </location>
</feature>
<feature type="compositionally biased region" description="Basic and acidic residues" evidence="5">
    <location>
        <begin position="55"/>
        <end position="67"/>
    </location>
</feature>
<organism evidence="6 7">
    <name type="scientific">Amylocarpus encephaloides</name>
    <dbReference type="NCBI Taxonomy" id="45428"/>
    <lineage>
        <taxon>Eukaryota</taxon>
        <taxon>Fungi</taxon>
        <taxon>Dikarya</taxon>
        <taxon>Ascomycota</taxon>
        <taxon>Pezizomycotina</taxon>
        <taxon>Leotiomycetes</taxon>
        <taxon>Helotiales</taxon>
        <taxon>Helotiales incertae sedis</taxon>
        <taxon>Amylocarpus</taxon>
    </lineage>
</organism>
<feature type="compositionally biased region" description="Basic and acidic residues" evidence="5">
    <location>
        <begin position="452"/>
        <end position="462"/>
    </location>
</feature>
<feature type="compositionally biased region" description="Basic and acidic residues" evidence="5">
    <location>
        <begin position="213"/>
        <end position="225"/>
    </location>
</feature>
<feature type="compositionally biased region" description="Basic and acidic residues" evidence="5">
    <location>
        <begin position="251"/>
        <end position="260"/>
    </location>
</feature>
<evidence type="ECO:0000256" key="3">
    <source>
        <dbReference type="ARBA" id="ARBA00022777"/>
    </source>
</evidence>
<feature type="compositionally biased region" description="Gly residues" evidence="5">
    <location>
        <begin position="241"/>
        <end position="250"/>
    </location>
</feature>
<evidence type="ECO:0000256" key="2">
    <source>
        <dbReference type="ARBA" id="ARBA00022679"/>
    </source>
</evidence>
<dbReference type="GO" id="GO:0005737">
    <property type="term" value="C:cytoplasm"/>
    <property type="evidence" value="ECO:0007669"/>
    <property type="project" value="TreeGrafter"/>
</dbReference>
<feature type="compositionally biased region" description="Basic residues" evidence="5">
    <location>
        <begin position="854"/>
        <end position="874"/>
    </location>
</feature>
<feature type="compositionally biased region" description="Basic and acidic residues" evidence="5">
    <location>
        <begin position="985"/>
        <end position="998"/>
    </location>
</feature>
<name>A0A9P7YBA8_9HELO</name>
<feature type="compositionally biased region" description="Basic residues" evidence="5">
    <location>
        <begin position="969"/>
        <end position="984"/>
    </location>
</feature>
<feature type="compositionally biased region" description="Basic and acidic residues" evidence="5">
    <location>
        <begin position="482"/>
        <end position="510"/>
    </location>
</feature>
<accession>A0A9P7YBA8</accession>
<dbReference type="PANTHER" id="PTHR12400:SF21">
    <property type="entry name" value="KINASE"/>
    <property type="match status" value="1"/>
</dbReference>
<dbReference type="GO" id="GO:0005634">
    <property type="term" value="C:nucleus"/>
    <property type="evidence" value="ECO:0007669"/>
    <property type="project" value="TreeGrafter"/>
</dbReference>
<dbReference type="SUPFAM" id="SSF56104">
    <property type="entry name" value="SAICAR synthase-like"/>
    <property type="match status" value="1"/>
</dbReference>
<feature type="region of interest" description="Disordered" evidence="5">
    <location>
        <begin position="692"/>
        <end position="736"/>
    </location>
</feature>
<feature type="compositionally biased region" description="Acidic residues" evidence="5">
    <location>
        <begin position="568"/>
        <end position="578"/>
    </location>
</feature>
<feature type="compositionally biased region" description="Basic and acidic residues" evidence="5">
    <location>
        <begin position="910"/>
        <end position="927"/>
    </location>
</feature>
<comment type="caution">
    <text evidence="6">The sequence shown here is derived from an EMBL/GenBank/DDBJ whole genome shotgun (WGS) entry which is preliminary data.</text>
</comment>
<feature type="region of interest" description="Disordered" evidence="5">
    <location>
        <begin position="405"/>
        <end position="600"/>
    </location>
</feature>
<gene>
    <name evidence="6" type="ORF">BJ875DRAFT_173597</name>
</gene>
<dbReference type="OrthoDB" id="2573163at2759"/>
<dbReference type="GO" id="GO:0046854">
    <property type="term" value="P:phosphatidylinositol phosphate biosynthetic process"/>
    <property type="evidence" value="ECO:0007669"/>
    <property type="project" value="TreeGrafter"/>
</dbReference>
<dbReference type="InterPro" id="IPR005522">
    <property type="entry name" value="IPK"/>
</dbReference>
<feature type="compositionally biased region" description="Low complexity" evidence="5">
    <location>
        <begin position="182"/>
        <end position="191"/>
    </location>
</feature>
<dbReference type="GO" id="GO:0032958">
    <property type="term" value="P:inositol phosphate biosynthetic process"/>
    <property type="evidence" value="ECO:0007669"/>
    <property type="project" value="InterPro"/>
</dbReference>
<dbReference type="InterPro" id="IPR038286">
    <property type="entry name" value="IPK_sf"/>
</dbReference>
<keyword evidence="2 4" id="KW-0808">Transferase</keyword>
<sequence length="1346" mass="148805">MSSSPEPEHTAPTAQVRPVQDGNLAQDVFSHRRPRVTLPLRTNSTSLLTQALAASHREDPSTSRKENPQASSQLFQTLRPHFPASQEQWSPPHKSADKNPLTSSRMSTMDPSSKSTLRTTVSLGTSPTSSPTPFTFASCDNIASLLKDHGLRFNRPRGRGTSLERTEKEKRVQEIPKGTHSTNPGDTGMTTTPPPKISTDGDPISNNVPIEGPRAEYRSWRDARPNKPPNKPSEKAWSIGNQGGKDSQGGKGEKSVEKSIAEALAGVEHNTRSRKASHSLGFFKEGLPEDGLKRRDTKNRGRSKDGLSSATAPSEQDQGRQREGKGTVGREYAATQSSKPTTPFESTHEEDGELSLRTNGLCLSPTEGLTTDEGYFDVTHTIETVAEEELRSMPPQLLAEIRRGHHNLTPGARKGSSFSRSMPMTAAEKSKTEGPEMALEFSRPIREEDEQELKLAELKHVDEEDDSGEEQISSALFVPHQTPHESPEHARNESRDAELSPASDHRRLDRTNSQQWLEEHEVPSDETDEQSIGRDIPVRPPPAPAPSRSQRVLDKLGTNPSAIHDSFEPDQEAPDDEYSTTTGDESSFTDDPDTTPTASVNVPFSQAKQHKVHSIGGKQKPKEPLEAIELIPYKHQVGGHTTMWRFSKRAVCKQLNNRENEFYEQVERYHPKLLHFLPRYIGVLNVTFEKQARRKSHRKGNTGAAAEREKVPSTGDSQDQSNGNPVESGATNSQAVVPNAPEQPRMISQSMHSSSVPIPTVTFANNRHIIPTSFLQPHPHAIDPQQHRSKSDTAAPLATTREQPQSQPPLPDAEFTFRPTLSDKHAASWGATTVNKKLRNEVFGEAFLQQPIPIHRHKRPASQHRSLPHRHGHNLRPSNSESSLKSAQNSQTSSAQPAEESIRRRALKAAAEKRRNGSIESSQEHSCDQANGPNGIAPSKEEEDVDFEEQAGTSAPEPEISRNSGGPQKKPKRRYSSGGLRRKPSKVEEGRGHLKYFEEADDADAGYKGDGEDDVFSMETGPTGAASGLETSAPRDEQQNGTSTETAPPTGGLAKSSAGAPQASGTADISHPQYLDIPRPVNPKEAQTHQGSRVEYFLLLEDLTAGMRRPCIMDLKMGTRQYGVDANEKKQKSQRQKCEATTSQELGVRLCGLQVWDVETQGYVFQDKYFGRSLQAGSQFQEALTRFLYDGVDYTSVLRHIPTILQKLSQLEVIIRGLAGYRFYAASLLMFYDGDVEEEEGTDRAATERGATRKKHEIDFKIADFANCVTKEDLRTVERTCPPRHPELPDKGFLRGLKSLKKYFLAIQREHGGNGVSCSERNHRLMSVVHDGTMEYDTEDEGGISY</sequence>
<keyword evidence="3 4" id="KW-0418">Kinase</keyword>
<feature type="region of interest" description="Disordered" evidence="5">
    <location>
        <begin position="849"/>
        <end position="1090"/>
    </location>
</feature>
<evidence type="ECO:0000256" key="4">
    <source>
        <dbReference type="RuleBase" id="RU363090"/>
    </source>
</evidence>
<feature type="region of interest" description="Disordered" evidence="5">
    <location>
        <begin position="152"/>
        <end position="370"/>
    </location>
</feature>
<feature type="region of interest" description="Disordered" evidence="5">
    <location>
        <begin position="774"/>
        <end position="816"/>
    </location>
</feature>
<dbReference type="Pfam" id="PF03770">
    <property type="entry name" value="IPK"/>
    <property type="match status" value="1"/>
</dbReference>
<dbReference type="EMBL" id="MU251717">
    <property type="protein sequence ID" value="KAG9229940.1"/>
    <property type="molecule type" value="Genomic_DNA"/>
</dbReference>
<feature type="compositionally biased region" description="Polar residues" evidence="5">
    <location>
        <begin position="334"/>
        <end position="345"/>
    </location>
</feature>
<reference evidence="6" key="1">
    <citation type="journal article" date="2021" name="IMA Fungus">
        <title>Genomic characterization of three marine fungi, including Emericellopsis atlantica sp. nov. with signatures of a generalist lifestyle and marine biomass degradation.</title>
        <authorList>
            <person name="Hagestad O.C."/>
            <person name="Hou L."/>
            <person name="Andersen J.H."/>
            <person name="Hansen E.H."/>
            <person name="Altermark B."/>
            <person name="Li C."/>
            <person name="Kuhnert E."/>
            <person name="Cox R.J."/>
            <person name="Crous P.W."/>
            <person name="Spatafora J.W."/>
            <person name="Lail K."/>
            <person name="Amirebrahimi M."/>
            <person name="Lipzen A."/>
            <person name="Pangilinan J."/>
            <person name="Andreopoulos W."/>
            <person name="Hayes R.D."/>
            <person name="Ng V."/>
            <person name="Grigoriev I.V."/>
            <person name="Jackson S.A."/>
            <person name="Sutton T.D.S."/>
            <person name="Dobson A.D.W."/>
            <person name="Rama T."/>
        </authorList>
    </citation>
    <scope>NUCLEOTIDE SEQUENCE</scope>
    <source>
        <strain evidence="6">TRa018bII</strain>
    </source>
</reference>